<dbReference type="PANTHER" id="PTHR45138">
    <property type="entry name" value="REGULATORY COMPONENTS OF SENSORY TRANSDUCTION SYSTEM"/>
    <property type="match status" value="1"/>
</dbReference>
<dbReference type="EC" id="2.7.7.65" evidence="2"/>
<dbReference type="PANTHER" id="PTHR45138:SF9">
    <property type="entry name" value="DIGUANYLATE CYCLASE DGCM-RELATED"/>
    <property type="match status" value="1"/>
</dbReference>
<dbReference type="Gene3D" id="6.10.340.10">
    <property type="match status" value="1"/>
</dbReference>
<dbReference type="InterPro" id="IPR033479">
    <property type="entry name" value="dCache_1"/>
</dbReference>
<comment type="catalytic activity">
    <reaction evidence="7">
        <text>2 GTP = 3',3'-c-di-GMP + 2 diphosphate</text>
        <dbReference type="Rhea" id="RHEA:24898"/>
        <dbReference type="ChEBI" id="CHEBI:33019"/>
        <dbReference type="ChEBI" id="CHEBI:37565"/>
        <dbReference type="ChEBI" id="CHEBI:58805"/>
        <dbReference type="EC" id="2.7.7.65"/>
    </reaction>
</comment>
<dbReference type="NCBIfam" id="TIGR00254">
    <property type="entry name" value="GGDEF"/>
    <property type="match status" value="1"/>
</dbReference>
<dbReference type="SMART" id="SM00267">
    <property type="entry name" value="GGDEF"/>
    <property type="match status" value="1"/>
</dbReference>
<dbReference type="GO" id="GO:0043709">
    <property type="term" value="P:cell adhesion involved in single-species biofilm formation"/>
    <property type="evidence" value="ECO:0007669"/>
    <property type="project" value="TreeGrafter"/>
</dbReference>
<keyword evidence="3" id="KW-1003">Cell membrane</keyword>
<comment type="subcellular location">
    <subcellularLocation>
        <location evidence="1">Cell membrane</location>
        <topology evidence="1">Multi-pass membrane protein</topology>
    </subcellularLocation>
</comment>
<dbReference type="InterPro" id="IPR003660">
    <property type="entry name" value="HAMP_dom"/>
</dbReference>
<dbReference type="CDD" id="cd12914">
    <property type="entry name" value="PDC1_DGC_like"/>
    <property type="match status" value="1"/>
</dbReference>
<evidence type="ECO:0000256" key="5">
    <source>
        <dbReference type="ARBA" id="ARBA00022989"/>
    </source>
</evidence>
<proteinExistence type="predicted"/>
<evidence type="ECO:0000256" key="3">
    <source>
        <dbReference type="ARBA" id="ARBA00022475"/>
    </source>
</evidence>
<reference evidence="10 11" key="1">
    <citation type="submission" date="2017-06" db="EMBL/GenBank/DDBJ databases">
        <authorList>
            <person name="Kim H.J."/>
            <person name="Triplett B.A."/>
        </authorList>
    </citation>
    <scope>NUCLEOTIDE SEQUENCE [LARGE SCALE GENOMIC DNA]</scope>
    <source>
        <strain evidence="10 11">DSM 13116</strain>
    </source>
</reference>
<dbReference type="Proteomes" id="UP000198324">
    <property type="component" value="Unassembled WGS sequence"/>
</dbReference>
<gene>
    <name evidence="10" type="ORF">SAMN04488503_1840</name>
</gene>
<dbReference type="FunFam" id="3.30.70.270:FF:000001">
    <property type="entry name" value="Diguanylate cyclase domain protein"/>
    <property type="match status" value="1"/>
</dbReference>
<keyword evidence="6" id="KW-0472">Membrane</keyword>
<dbReference type="Gene3D" id="3.30.70.270">
    <property type="match status" value="1"/>
</dbReference>
<evidence type="ECO:0000259" key="9">
    <source>
        <dbReference type="PROSITE" id="PS50887"/>
    </source>
</evidence>
<feature type="domain" description="HAMP" evidence="8">
    <location>
        <begin position="282"/>
        <end position="338"/>
    </location>
</feature>
<dbReference type="InterPro" id="IPR000160">
    <property type="entry name" value="GGDEF_dom"/>
</dbReference>
<evidence type="ECO:0000313" key="10">
    <source>
        <dbReference type="EMBL" id="SNR90732.1"/>
    </source>
</evidence>
<evidence type="ECO:0000256" key="6">
    <source>
        <dbReference type="ARBA" id="ARBA00023136"/>
    </source>
</evidence>
<dbReference type="InterPro" id="IPR029151">
    <property type="entry name" value="Sensor-like_sf"/>
</dbReference>
<feature type="domain" description="GGDEF" evidence="9">
    <location>
        <begin position="374"/>
        <end position="515"/>
    </location>
</feature>
<evidence type="ECO:0000256" key="1">
    <source>
        <dbReference type="ARBA" id="ARBA00004651"/>
    </source>
</evidence>
<dbReference type="PROSITE" id="PS50885">
    <property type="entry name" value="HAMP"/>
    <property type="match status" value="1"/>
</dbReference>
<dbReference type="GO" id="GO:0007165">
    <property type="term" value="P:signal transduction"/>
    <property type="evidence" value="ECO:0007669"/>
    <property type="project" value="InterPro"/>
</dbReference>
<keyword evidence="5" id="KW-1133">Transmembrane helix</keyword>
<dbReference type="InterPro" id="IPR029787">
    <property type="entry name" value="Nucleotide_cyclase"/>
</dbReference>
<evidence type="ECO:0000256" key="4">
    <source>
        <dbReference type="ARBA" id="ARBA00022692"/>
    </source>
</evidence>
<dbReference type="InterPro" id="IPR043128">
    <property type="entry name" value="Rev_trsase/Diguanyl_cyclase"/>
</dbReference>
<dbReference type="Pfam" id="PF00990">
    <property type="entry name" value="GGDEF"/>
    <property type="match status" value="1"/>
</dbReference>
<organism evidence="10 11">
    <name type="scientific">Humidesulfovibrio mexicanus</name>
    <dbReference type="NCBI Taxonomy" id="147047"/>
    <lineage>
        <taxon>Bacteria</taxon>
        <taxon>Pseudomonadati</taxon>
        <taxon>Thermodesulfobacteriota</taxon>
        <taxon>Desulfovibrionia</taxon>
        <taxon>Desulfovibrionales</taxon>
        <taxon>Desulfovibrionaceae</taxon>
        <taxon>Humidesulfovibrio</taxon>
    </lineage>
</organism>
<dbReference type="SMART" id="SM00304">
    <property type="entry name" value="HAMP"/>
    <property type="match status" value="1"/>
</dbReference>
<protein>
    <recommendedName>
        <fullName evidence="2">diguanylate cyclase</fullName>
        <ecNumber evidence="2">2.7.7.65</ecNumber>
    </recommendedName>
</protein>
<evidence type="ECO:0000256" key="7">
    <source>
        <dbReference type="ARBA" id="ARBA00034247"/>
    </source>
</evidence>
<dbReference type="CDD" id="cd01949">
    <property type="entry name" value="GGDEF"/>
    <property type="match status" value="1"/>
</dbReference>
<dbReference type="SUPFAM" id="SSF103190">
    <property type="entry name" value="Sensory domain-like"/>
    <property type="match status" value="1"/>
</dbReference>
<dbReference type="SUPFAM" id="SSF55073">
    <property type="entry name" value="Nucleotide cyclase"/>
    <property type="match status" value="1"/>
</dbReference>
<keyword evidence="11" id="KW-1185">Reference proteome</keyword>
<sequence length="523" mass="56447">MLWAMLLLPVAAGIGFFTVHSSRALQREALDDLTAILRLQQQFVEHWTLERSADIGLLASDPRILTLPEPRLRAMFRTVLDESPAFNIIVYVDQDGRTRGDPKGPSGVDVSDRDYFKAARDGREFVSDVITSRLTGKREFIVSSPVRDGQGRFRGLIMGGVSTEALSTLMRTVQDETSGNAVLLRASGELLAPLDADGGLKPGDVLLDRATAREPSSGVYRNAQGERVVGTYLWCLDGRWLLAAERLETDVIRVHAGVLAVPLAGAALVFLVFGPALLRLARSLDAPLKQLEEHARQIEQGNFEVACPPLPVADAPEEVLRLDQAYRLMVARVRSALDALREASLTDALTGVGNRKRLFSEGPRLLDASLRGGRPTSVLMLDLDHFKLVNDAHGHAAGDAVLAAFAGLLRGLLRQSDLFARYGGEEFAVLAPNAGARQAVELAERIRQAVERLEVPVNGETLRFTVSIGAASLEPPATVHAQGAVAILEALLGRADEALYAAKATGRNRVECRSMASGSAPVL</sequence>
<accession>A0A239A5M9</accession>
<evidence type="ECO:0000313" key="11">
    <source>
        <dbReference type="Proteomes" id="UP000198324"/>
    </source>
</evidence>
<evidence type="ECO:0000256" key="2">
    <source>
        <dbReference type="ARBA" id="ARBA00012528"/>
    </source>
</evidence>
<dbReference type="AlphaFoldDB" id="A0A239A5M9"/>
<dbReference type="GO" id="GO:0005886">
    <property type="term" value="C:plasma membrane"/>
    <property type="evidence" value="ECO:0007669"/>
    <property type="project" value="UniProtKB-SubCell"/>
</dbReference>
<dbReference type="InterPro" id="IPR050469">
    <property type="entry name" value="Diguanylate_Cyclase"/>
</dbReference>
<dbReference type="EMBL" id="FZOC01000003">
    <property type="protein sequence ID" value="SNR90732.1"/>
    <property type="molecule type" value="Genomic_DNA"/>
</dbReference>
<name>A0A239A5M9_9BACT</name>
<dbReference type="GO" id="GO:1902201">
    <property type="term" value="P:negative regulation of bacterial-type flagellum-dependent cell motility"/>
    <property type="evidence" value="ECO:0007669"/>
    <property type="project" value="TreeGrafter"/>
</dbReference>
<dbReference type="Pfam" id="PF02743">
    <property type="entry name" value="dCache_1"/>
    <property type="match status" value="1"/>
</dbReference>
<dbReference type="PROSITE" id="PS50887">
    <property type="entry name" value="GGDEF"/>
    <property type="match status" value="1"/>
</dbReference>
<dbReference type="Gene3D" id="3.30.450.20">
    <property type="entry name" value="PAS domain"/>
    <property type="match status" value="1"/>
</dbReference>
<dbReference type="GO" id="GO:0052621">
    <property type="term" value="F:diguanylate cyclase activity"/>
    <property type="evidence" value="ECO:0007669"/>
    <property type="project" value="UniProtKB-EC"/>
</dbReference>
<keyword evidence="4" id="KW-0812">Transmembrane</keyword>
<evidence type="ECO:0000259" key="8">
    <source>
        <dbReference type="PROSITE" id="PS50885"/>
    </source>
</evidence>